<dbReference type="RefSeq" id="WP_163895860.1">
    <property type="nucleotide sequence ID" value="NZ_JAAFYS010000004.1"/>
</dbReference>
<reference evidence="3 4" key="1">
    <citation type="submission" date="2020-02" db="EMBL/GenBank/DDBJ databases">
        <title>Pseudoroseicyclus tamarix, sp. nov., isolated from offshore sediment of a Tamarix chinensis forest.</title>
        <authorList>
            <person name="Gai Y."/>
        </authorList>
    </citation>
    <scope>NUCLEOTIDE SEQUENCE [LARGE SCALE GENOMIC DNA]</scope>
    <source>
        <strain evidence="3 4">CLL3-39</strain>
    </source>
</reference>
<evidence type="ECO:0000256" key="1">
    <source>
        <dbReference type="ARBA" id="ARBA00004196"/>
    </source>
</evidence>
<dbReference type="Proteomes" id="UP000474757">
    <property type="component" value="Unassembled WGS sequence"/>
</dbReference>
<comment type="caution">
    <text evidence="3">The sequence shown here is derived from an EMBL/GenBank/DDBJ whole genome shotgun (WGS) entry which is preliminary data.</text>
</comment>
<gene>
    <name evidence="3" type="ORF">GZA08_17065</name>
</gene>
<accession>A0A6B2K158</accession>
<dbReference type="Gene3D" id="1.50.10.100">
    <property type="entry name" value="Chondroitin AC/alginate lyase"/>
    <property type="match status" value="1"/>
</dbReference>
<dbReference type="GO" id="GO:0016829">
    <property type="term" value="F:lyase activity"/>
    <property type="evidence" value="ECO:0007669"/>
    <property type="project" value="InterPro"/>
</dbReference>
<evidence type="ECO:0000259" key="2">
    <source>
        <dbReference type="Pfam" id="PF07940"/>
    </source>
</evidence>
<dbReference type="InterPro" id="IPR012480">
    <property type="entry name" value="Hepar_II_III_C"/>
</dbReference>
<keyword evidence="4" id="KW-1185">Reference proteome</keyword>
<dbReference type="Pfam" id="PF07940">
    <property type="entry name" value="Hepar_II_III_C"/>
    <property type="match status" value="1"/>
</dbReference>
<feature type="domain" description="Heparinase II/III-like C-terminal" evidence="2">
    <location>
        <begin position="299"/>
        <end position="558"/>
    </location>
</feature>
<protein>
    <submittedName>
        <fullName evidence="3">Heparinase</fullName>
    </submittedName>
</protein>
<evidence type="ECO:0000313" key="4">
    <source>
        <dbReference type="Proteomes" id="UP000474757"/>
    </source>
</evidence>
<dbReference type="InterPro" id="IPR008929">
    <property type="entry name" value="Chondroitin_lyas"/>
</dbReference>
<organism evidence="3 4">
    <name type="scientific">Pseudoroseicyclus tamaricis</name>
    <dbReference type="NCBI Taxonomy" id="2705421"/>
    <lineage>
        <taxon>Bacteria</taxon>
        <taxon>Pseudomonadati</taxon>
        <taxon>Pseudomonadota</taxon>
        <taxon>Alphaproteobacteria</taxon>
        <taxon>Rhodobacterales</taxon>
        <taxon>Paracoccaceae</taxon>
        <taxon>Pseudoroseicyclus</taxon>
    </lineage>
</organism>
<evidence type="ECO:0000313" key="3">
    <source>
        <dbReference type="EMBL" id="NDV02679.1"/>
    </source>
</evidence>
<dbReference type="Gene3D" id="2.70.98.70">
    <property type="match status" value="1"/>
</dbReference>
<sequence length="582" mass="62153">MAKGESLAARGTRLVNRAHAWRAGQGVPAPGFVAAPEPRTIGRLGKGRQLIEGTFLFAGQISKAPGSSIWEVAEAGDGAFASEIHGGAWLDDLAAVGDRTARATAQAWVWDWIARYGHGIGPGWRPELAGRRLIRWINHAVFLLRGRDEAAAEAFYASLSRQTRFLSRRWKSAPAGLARIEALTGLIHAALSLEGMTDLARPALAALAKECRSEIGPEGEIPSRCPEELLGVFTLLVWASQALAEAEAAAPAEIDEAIARIAPTLRALRHADGGLARFHGGGRGMDGRLDHGLAIAGVRGRRSGPAMGFARLAAGRTTLIADASPPPTGAAGAEAHASTLAIELTSGRRPVIVNCGPGTNFGPDWRRAGRATPSHSTLAIEGWSSARLVGGTGAQTGREVLEDGPDKVPVELEDLGDRYRLNTGHNAWQKTHGLTHARILDLSYDGRSLLGEDLLTTLSDADRRRFDRAMAEQDGRGIPVAIRFHLHPDVSAEPDMGGTAVALTLKSGEVWLFRHSGDAEMHLEPSVYLDSSRLRPRATSQVVLSGRAMTYSTRIRWSLAKAQETPDSLRDLAPGDLAHDDD</sequence>
<name>A0A6B2K158_9RHOB</name>
<comment type="subcellular location">
    <subcellularLocation>
        <location evidence="1">Cell envelope</location>
    </subcellularLocation>
</comment>
<dbReference type="GO" id="GO:0030313">
    <property type="term" value="C:cell envelope"/>
    <property type="evidence" value="ECO:0007669"/>
    <property type="project" value="UniProtKB-SubCell"/>
</dbReference>
<dbReference type="AlphaFoldDB" id="A0A6B2K158"/>
<dbReference type="EMBL" id="JAAGAB010000004">
    <property type="protein sequence ID" value="NDV02679.1"/>
    <property type="molecule type" value="Genomic_DNA"/>
</dbReference>
<proteinExistence type="predicted"/>